<dbReference type="GO" id="GO:0042597">
    <property type="term" value="C:periplasmic space"/>
    <property type="evidence" value="ECO:0007669"/>
    <property type="project" value="UniProtKB-ARBA"/>
</dbReference>
<dbReference type="InterPro" id="IPR030678">
    <property type="entry name" value="Peptide/Ni-bd"/>
</dbReference>
<evidence type="ECO:0000256" key="3">
    <source>
        <dbReference type="ARBA" id="ARBA00022729"/>
    </source>
</evidence>
<feature type="signal peptide" evidence="5">
    <location>
        <begin position="1"/>
        <end position="21"/>
    </location>
</feature>
<dbReference type="InterPro" id="IPR039424">
    <property type="entry name" value="SBP_5"/>
</dbReference>
<evidence type="ECO:0000313" key="8">
    <source>
        <dbReference type="Proteomes" id="UP000050544"/>
    </source>
</evidence>
<dbReference type="GO" id="GO:0015833">
    <property type="term" value="P:peptide transport"/>
    <property type="evidence" value="ECO:0007669"/>
    <property type="project" value="TreeGrafter"/>
</dbReference>
<dbReference type="STRING" id="869279.SE15_09955"/>
<dbReference type="SUPFAM" id="SSF53850">
    <property type="entry name" value="Periplasmic binding protein-like II"/>
    <property type="match status" value="1"/>
</dbReference>
<feature type="compositionally biased region" description="Low complexity" evidence="4">
    <location>
        <begin position="42"/>
        <end position="56"/>
    </location>
</feature>
<sequence>MKTKYLKWLTLLIALVLVVSACQPAATPAPTLAPTTPPEQPPAATEPQPAATTEAPPAGPKYGGVITFAMKEDVTTLDPLKAIQYGDIRLNGLVVQQLVAPDRSGKFVGVLAESWETSPDGKEWIFHLRPGVKFHNGAELTADDVKWIFDRILDEKSGAVMRNTYLNIGLQVEVVDPRTVKMTIEKGAGPFLSYLALLNRSGIIHRDSYDAEGNVTKLIGTGPFMLDSYKPGESYTLKRFDQYWKEGEPYLDGVVLKVITDPVVRLNALRTGEVDMTEELPLADVKRLLDNPDPNFTVVVYYFNSGARLVMNHTRPPFNDLNARMAVQYAFDREAYNEAVYFGLGQVHNQPFVPEDMWYLDVPMIKPDLQKAKEYFQKAGLREGTEITMLLMPNQKDAAEIIDAMLSQVGFKVKFDIVDAAAWNSRGRALDYDLLMGTMTGIFDPDRPYGYLTPKSSGNWLVGGYSNPKMDELLEQGIAEVDVAKRKEIYKQVLQLVQDDAATMYVLGLPWVEGWRNFVKGYRPGNAPMLMMMDASEGLNTTWLDK</sequence>
<organism evidence="7 8">
    <name type="scientific">Thermanaerothrix daxensis</name>
    <dbReference type="NCBI Taxonomy" id="869279"/>
    <lineage>
        <taxon>Bacteria</taxon>
        <taxon>Bacillati</taxon>
        <taxon>Chloroflexota</taxon>
        <taxon>Anaerolineae</taxon>
        <taxon>Anaerolineales</taxon>
        <taxon>Anaerolineaceae</taxon>
        <taxon>Thermanaerothrix</taxon>
    </lineage>
</organism>
<dbReference type="Pfam" id="PF00496">
    <property type="entry name" value="SBP_bac_5"/>
    <property type="match status" value="1"/>
</dbReference>
<evidence type="ECO:0000256" key="5">
    <source>
        <dbReference type="SAM" id="SignalP"/>
    </source>
</evidence>
<name>A0A0P6Y0R2_9CHLR</name>
<gene>
    <name evidence="7" type="ORF">SE15_09955</name>
</gene>
<feature type="region of interest" description="Disordered" evidence="4">
    <location>
        <begin position="29"/>
        <end position="57"/>
    </location>
</feature>
<dbReference type="PANTHER" id="PTHR30290:SF9">
    <property type="entry name" value="OLIGOPEPTIDE-BINDING PROTEIN APPA"/>
    <property type="match status" value="1"/>
</dbReference>
<dbReference type="PANTHER" id="PTHR30290">
    <property type="entry name" value="PERIPLASMIC BINDING COMPONENT OF ABC TRANSPORTER"/>
    <property type="match status" value="1"/>
</dbReference>
<dbReference type="Gene3D" id="3.40.190.10">
    <property type="entry name" value="Periplasmic binding protein-like II"/>
    <property type="match status" value="1"/>
</dbReference>
<keyword evidence="8" id="KW-1185">Reference proteome</keyword>
<dbReference type="GO" id="GO:1904680">
    <property type="term" value="F:peptide transmembrane transporter activity"/>
    <property type="evidence" value="ECO:0007669"/>
    <property type="project" value="TreeGrafter"/>
</dbReference>
<dbReference type="PROSITE" id="PS51257">
    <property type="entry name" value="PROKAR_LIPOPROTEIN"/>
    <property type="match status" value="1"/>
</dbReference>
<dbReference type="AlphaFoldDB" id="A0A0P6Y0R2"/>
<dbReference type="RefSeq" id="WP_054521957.1">
    <property type="nucleotide sequence ID" value="NZ_LGKO01000005.1"/>
</dbReference>
<proteinExistence type="inferred from homology"/>
<protein>
    <recommendedName>
        <fullName evidence="6">Solute-binding protein family 5 domain-containing protein</fullName>
    </recommendedName>
</protein>
<keyword evidence="3 5" id="KW-0732">Signal</keyword>
<dbReference type="EMBL" id="LGKO01000005">
    <property type="protein sequence ID" value="KPL82465.1"/>
    <property type="molecule type" value="Genomic_DNA"/>
</dbReference>
<reference evidence="7 8" key="1">
    <citation type="submission" date="2015-07" db="EMBL/GenBank/DDBJ databases">
        <title>Whole genome sequence of Thermanaerothrix daxensis DSM 23592.</title>
        <authorList>
            <person name="Hemp J."/>
            <person name="Ward L.M."/>
            <person name="Pace L.A."/>
            <person name="Fischer W.W."/>
        </authorList>
    </citation>
    <scope>NUCLEOTIDE SEQUENCE [LARGE SCALE GENOMIC DNA]</scope>
    <source>
        <strain evidence="7 8">GNS-1</strain>
    </source>
</reference>
<evidence type="ECO:0000313" key="7">
    <source>
        <dbReference type="EMBL" id="KPL82465.1"/>
    </source>
</evidence>
<evidence type="ECO:0000259" key="6">
    <source>
        <dbReference type="Pfam" id="PF00496"/>
    </source>
</evidence>
<dbReference type="OrthoDB" id="239741at2"/>
<evidence type="ECO:0000256" key="2">
    <source>
        <dbReference type="ARBA" id="ARBA00022448"/>
    </source>
</evidence>
<dbReference type="PATRIC" id="fig|869279.4.peg.1602"/>
<dbReference type="GO" id="GO:0043190">
    <property type="term" value="C:ATP-binding cassette (ABC) transporter complex"/>
    <property type="evidence" value="ECO:0007669"/>
    <property type="project" value="InterPro"/>
</dbReference>
<dbReference type="PIRSF" id="PIRSF002741">
    <property type="entry name" value="MppA"/>
    <property type="match status" value="1"/>
</dbReference>
<feature type="chain" id="PRO_5006133318" description="Solute-binding protein family 5 domain-containing protein" evidence="5">
    <location>
        <begin position="22"/>
        <end position="546"/>
    </location>
</feature>
<dbReference type="InterPro" id="IPR000914">
    <property type="entry name" value="SBP_5_dom"/>
</dbReference>
<keyword evidence="2" id="KW-0813">Transport</keyword>
<comment type="caution">
    <text evidence="7">The sequence shown here is derived from an EMBL/GenBank/DDBJ whole genome shotgun (WGS) entry which is preliminary data.</text>
</comment>
<comment type="similarity">
    <text evidence="1">Belongs to the bacterial solute-binding protein 5 family.</text>
</comment>
<feature type="domain" description="Solute-binding protein family 5" evidence="6">
    <location>
        <begin position="106"/>
        <end position="452"/>
    </location>
</feature>
<evidence type="ECO:0000256" key="1">
    <source>
        <dbReference type="ARBA" id="ARBA00005695"/>
    </source>
</evidence>
<accession>A0A0P6Y0R2</accession>
<dbReference type="Gene3D" id="3.10.105.10">
    <property type="entry name" value="Dipeptide-binding Protein, Domain 3"/>
    <property type="match status" value="1"/>
</dbReference>
<dbReference type="Proteomes" id="UP000050544">
    <property type="component" value="Unassembled WGS sequence"/>
</dbReference>
<evidence type="ECO:0000256" key="4">
    <source>
        <dbReference type="SAM" id="MobiDB-lite"/>
    </source>
</evidence>